<dbReference type="InterPro" id="IPR003593">
    <property type="entry name" value="AAA+_ATPase"/>
</dbReference>
<keyword evidence="3 5" id="KW-0067">ATP-binding</keyword>
<organism evidence="5">
    <name type="scientific">hydrothermal vent metagenome</name>
    <dbReference type="NCBI Taxonomy" id="652676"/>
    <lineage>
        <taxon>unclassified sequences</taxon>
        <taxon>metagenomes</taxon>
        <taxon>ecological metagenomes</taxon>
    </lineage>
</organism>
<dbReference type="Pfam" id="PF00005">
    <property type="entry name" value="ABC_tran"/>
    <property type="match status" value="1"/>
</dbReference>
<evidence type="ECO:0000256" key="1">
    <source>
        <dbReference type="ARBA" id="ARBA00022448"/>
    </source>
</evidence>
<dbReference type="SUPFAM" id="SSF52540">
    <property type="entry name" value="P-loop containing nucleoside triphosphate hydrolases"/>
    <property type="match status" value="1"/>
</dbReference>
<dbReference type="EMBL" id="CZRL01000004">
    <property type="protein sequence ID" value="CUS49731.1"/>
    <property type="molecule type" value="Genomic_DNA"/>
</dbReference>
<dbReference type="GO" id="GO:0016887">
    <property type="term" value="F:ATP hydrolysis activity"/>
    <property type="evidence" value="ECO:0007669"/>
    <property type="project" value="InterPro"/>
</dbReference>
<dbReference type="SMART" id="SM00382">
    <property type="entry name" value="AAA"/>
    <property type="match status" value="1"/>
</dbReference>
<evidence type="ECO:0000313" key="5">
    <source>
        <dbReference type="EMBL" id="CUS49731.1"/>
    </source>
</evidence>
<dbReference type="GO" id="GO:0005524">
    <property type="term" value="F:ATP binding"/>
    <property type="evidence" value="ECO:0007669"/>
    <property type="project" value="UniProtKB-KW"/>
</dbReference>
<protein>
    <submittedName>
        <fullName evidence="5">Branched-chain amino acid transport ATP-binding protein LivG (TC 3.A.1.4.1)</fullName>
    </submittedName>
</protein>
<evidence type="ECO:0000256" key="3">
    <source>
        <dbReference type="ARBA" id="ARBA00022840"/>
    </source>
</evidence>
<dbReference type="AlphaFoldDB" id="A0A160TQY1"/>
<dbReference type="CDD" id="cd03219">
    <property type="entry name" value="ABC_Mj1267_LivG_branched"/>
    <property type="match status" value="1"/>
</dbReference>
<reference evidence="5" key="1">
    <citation type="submission" date="2015-10" db="EMBL/GenBank/DDBJ databases">
        <authorList>
            <person name="Gilbert D.G."/>
        </authorList>
    </citation>
    <scope>NUCLEOTIDE SEQUENCE</scope>
</reference>
<sequence>MSEEILSVTDLTKRFGGFTALDAVNVSLSNRERLGLIGPNGSGKTTLINCISGALFNEQGSVRFKGQEITGLKASKRANLGIVRSFQIPRPFRSMSIIGNLLIPMEYAASDRGEQGALRDRAMEFLELVGLQDRADENSSNLTQIDLRRLELARALSAKPSLLLSDESMAGLSSSEVDEILDILLALNERGVAVIMIEHIMRAVMKFSERIVVLDAGKIIADGSPDEIVANPDVERAYLGE</sequence>
<proteinExistence type="predicted"/>
<dbReference type="InterPro" id="IPR027417">
    <property type="entry name" value="P-loop_NTPase"/>
</dbReference>
<dbReference type="PANTHER" id="PTHR45772">
    <property type="entry name" value="CONSERVED COMPONENT OF ABC TRANSPORTER FOR NATURAL AMINO ACIDS-RELATED"/>
    <property type="match status" value="1"/>
</dbReference>
<evidence type="ECO:0000256" key="2">
    <source>
        <dbReference type="ARBA" id="ARBA00022741"/>
    </source>
</evidence>
<accession>A0A160TQY1</accession>
<gene>
    <name evidence="5" type="ORF">MGWOODY_XGa2453</name>
</gene>
<dbReference type="InterPro" id="IPR003439">
    <property type="entry name" value="ABC_transporter-like_ATP-bd"/>
</dbReference>
<keyword evidence="1" id="KW-0813">Transport</keyword>
<dbReference type="PANTHER" id="PTHR45772:SF5">
    <property type="entry name" value="BRANCHED-CHAIN AMINO ACID TRANSPORT ATP-BINDING PROTEIN LIVG-RELATED"/>
    <property type="match status" value="1"/>
</dbReference>
<feature type="domain" description="ABC transporter" evidence="4">
    <location>
        <begin position="6"/>
        <end position="241"/>
    </location>
</feature>
<name>A0A160TQY1_9ZZZZ</name>
<keyword evidence="2" id="KW-0547">Nucleotide-binding</keyword>
<dbReference type="Pfam" id="PF12399">
    <property type="entry name" value="BCA_ABC_TP_C"/>
    <property type="match status" value="1"/>
</dbReference>
<dbReference type="InterPro" id="IPR032823">
    <property type="entry name" value="BCA_ABC_TP_C"/>
</dbReference>
<dbReference type="GO" id="GO:0005886">
    <property type="term" value="C:plasma membrane"/>
    <property type="evidence" value="ECO:0007669"/>
    <property type="project" value="TreeGrafter"/>
</dbReference>
<dbReference type="PROSITE" id="PS50893">
    <property type="entry name" value="ABC_TRANSPORTER_2"/>
    <property type="match status" value="1"/>
</dbReference>
<dbReference type="Gene3D" id="3.40.50.300">
    <property type="entry name" value="P-loop containing nucleotide triphosphate hydrolases"/>
    <property type="match status" value="1"/>
</dbReference>
<dbReference type="InterPro" id="IPR051120">
    <property type="entry name" value="ABC_AA/LPS_Transport"/>
</dbReference>
<evidence type="ECO:0000259" key="4">
    <source>
        <dbReference type="PROSITE" id="PS50893"/>
    </source>
</evidence>